<accession>A0A1G2B4B3</accession>
<dbReference type="Pfam" id="PF08241">
    <property type="entry name" value="Methyltransf_11"/>
    <property type="match status" value="1"/>
</dbReference>
<evidence type="ECO:0000313" key="3">
    <source>
        <dbReference type="Proteomes" id="UP000179164"/>
    </source>
</evidence>
<feature type="domain" description="Methyltransferase type 11" evidence="1">
    <location>
        <begin position="47"/>
        <end position="138"/>
    </location>
</feature>
<protein>
    <recommendedName>
        <fullName evidence="1">Methyltransferase type 11 domain-containing protein</fullName>
    </recommendedName>
</protein>
<dbReference type="SUPFAM" id="SSF53335">
    <property type="entry name" value="S-adenosyl-L-methionine-dependent methyltransferases"/>
    <property type="match status" value="1"/>
</dbReference>
<dbReference type="InterPro" id="IPR013216">
    <property type="entry name" value="Methyltransf_11"/>
</dbReference>
<dbReference type="STRING" id="1798543.A2898_01960"/>
<dbReference type="InterPro" id="IPR029063">
    <property type="entry name" value="SAM-dependent_MTases_sf"/>
</dbReference>
<gene>
    <name evidence="2" type="ORF">A2898_01960</name>
</gene>
<sequence length="204" mass="23392">MDTDTHNLKSTYEKIADDYHVDHAADTWDDDFIQIFSRMVGKGAKVLDLGCGPGIETKKLVEKGLSVYGLDLSEKLLDIAKKDNPTVEFTQGDMRQLPYADGQFDGVFAKASLLHIKKDDIDQVLSEIRRVLRPKGIFHAAVKQGEGEKEETEDDYGYSYKRFFSYWQPEEFKRLLTERGFNITNSDILKRSFTWIRIIAVKGE</sequence>
<dbReference type="GO" id="GO:0008757">
    <property type="term" value="F:S-adenosylmethionine-dependent methyltransferase activity"/>
    <property type="evidence" value="ECO:0007669"/>
    <property type="project" value="InterPro"/>
</dbReference>
<dbReference type="PANTHER" id="PTHR43861:SF1">
    <property type="entry name" value="TRANS-ACONITATE 2-METHYLTRANSFERASE"/>
    <property type="match status" value="1"/>
</dbReference>
<reference evidence="2 3" key="1">
    <citation type="journal article" date="2016" name="Nat. Commun.">
        <title>Thousands of microbial genomes shed light on interconnected biogeochemical processes in an aquifer system.</title>
        <authorList>
            <person name="Anantharaman K."/>
            <person name="Brown C.T."/>
            <person name="Hug L.A."/>
            <person name="Sharon I."/>
            <person name="Castelle C.J."/>
            <person name="Probst A.J."/>
            <person name="Thomas B.C."/>
            <person name="Singh A."/>
            <person name="Wilkins M.J."/>
            <person name="Karaoz U."/>
            <person name="Brodie E.L."/>
            <person name="Williams K.H."/>
            <person name="Hubbard S.S."/>
            <person name="Banfield J.F."/>
        </authorList>
    </citation>
    <scope>NUCLEOTIDE SEQUENCE [LARGE SCALE GENOMIC DNA]</scope>
</reference>
<evidence type="ECO:0000313" key="2">
    <source>
        <dbReference type="EMBL" id="OGY84014.1"/>
    </source>
</evidence>
<dbReference type="CDD" id="cd02440">
    <property type="entry name" value="AdoMet_MTases"/>
    <property type="match status" value="1"/>
</dbReference>
<comment type="caution">
    <text evidence="2">The sequence shown here is derived from an EMBL/GenBank/DDBJ whole genome shotgun (WGS) entry which is preliminary data.</text>
</comment>
<dbReference type="Gene3D" id="3.40.50.150">
    <property type="entry name" value="Vaccinia Virus protein VP39"/>
    <property type="match status" value="1"/>
</dbReference>
<dbReference type="AlphaFoldDB" id="A0A1G2B4B3"/>
<proteinExistence type="predicted"/>
<dbReference type="Proteomes" id="UP000179164">
    <property type="component" value="Unassembled WGS sequence"/>
</dbReference>
<dbReference type="EMBL" id="MHKE01000012">
    <property type="protein sequence ID" value="OGY84014.1"/>
    <property type="molecule type" value="Genomic_DNA"/>
</dbReference>
<evidence type="ECO:0000259" key="1">
    <source>
        <dbReference type="Pfam" id="PF08241"/>
    </source>
</evidence>
<name>A0A1G2B4B3_9BACT</name>
<organism evidence="2 3">
    <name type="scientific">Candidatus Kerfeldbacteria bacterium RIFCSPLOWO2_01_FULL_48_11</name>
    <dbReference type="NCBI Taxonomy" id="1798543"/>
    <lineage>
        <taxon>Bacteria</taxon>
        <taxon>Candidatus Kerfeldiibacteriota</taxon>
    </lineage>
</organism>
<dbReference type="PANTHER" id="PTHR43861">
    <property type="entry name" value="TRANS-ACONITATE 2-METHYLTRANSFERASE-RELATED"/>
    <property type="match status" value="1"/>
</dbReference>